<dbReference type="PRINTS" id="PR01806">
    <property type="entry name" value="VIRFACTRMVIN"/>
</dbReference>
<feature type="compositionally biased region" description="Low complexity" evidence="8">
    <location>
        <begin position="88"/>
        <end position="98"/>
    </location>
</feature>
<protein>
    <submittedName>
        <fullName evidence="10">Murein biosynthesis integral membrane protein MurJ</fullName>
    </submittedName>
</protein>
<dbReference type="GO" id="GO:0008360">
    <property type="term" value="P:regulation of cell shape"/>
    <property type="evidence" value="ECO:0007669"/>
    <property type="project" value="UniProtKB-KW"/>
</dbReference>
<dbReference type="GO" id="GO:0034204">
    <property type="term" value="P:lipid translocation"/>
    <property type="evidence" value="ECO:0007669"/>
    <property type="project" value="TreeGrafter"/>
</dbReference>
<feature type="transmembrane region" description="Helical" evidence="9">
    <location>
        <begin position="180"/>
        <end position="206"/>
    </location>
</feature>
<dbReference type="AlphaFoldDB" id="A0A0G3H688"/>
<dbReference type="CDD" id="cd13123">
    <property type="entry name" value="MATE_MurJ_like"/>
    <property type="match status" value="1"/>
</dbReference>
<feature type="transmembrane region" description="Helical" evidence="9">
    <location>
        <begin position="456"/>
        <end position="478"/>
    </location>
</feature>
<reference evidence="11" key="2">
    <citation type="submission" date="2015-05" db="EMBL/GenBank/DDBJ databases">
        <title>Complete genome sequence of Corynebacterium mustelae DSM 45274, isolated from various tissues of a male ferret with lethal sepsis.</title>
        <authorList>
            <person name="Ruckert C."/>
            <person name="Albersmeier A."/>
            <person name="Winkler A."/>
            <person name="Tauch A."/>
        </authorList>
    </citation>
    <scope>NUCLEOTIDE SEQUENCE [LARGE SCALE GENOMIC DNA]</scope>
    <source>
        <strain evidence="11">DSM 45274</strain>
    </source>
</reference>
<dbReference type="PANTHER" id="PTHR47019:SF1">
    <property type="entry name" value="LIPID II FLIPPASE MURJ"/>
    <property type="match status" value="1"/>
</dbReference>
<keyword evidence="3 9" id="KW-0812">Transmembrane</keyword>
<feature type="transmembrane region" description="Helical" evidence="9">
    <location>
        <begin position="297"/>
        <end position="316"/>
    </location>
</feature>
<evidence type="ECO:0000313" key="10">
    <source>
        <dbReference type="EMBL" id="AKK07368.1"/>
    </source>
</evidence>
<feature type="transmembrane region" description="Helical" evidence="9">
    <location>
        <begin position="420"/>
        <end position="444"/>
    </location>
</feature>
<dbReference type="PATRIC" id="fig|571915.4.peg.3305"/>
<keyword evidence="4" id="KW-0133">Cell shape</keyword>
<keyword evidence="11" id="KW-1185">Reference proteome</keyword>
<dbReference type="STRING" id="571915.CMUST_15395"/>
<name>A0A0G3H688_9CORY</name>
<proteinExistence type="predicted"/>
<dbReference type="InterPro" id="IPR051050">
    <property type="entry name" value="Lipid_II_flippase_MurJ/MviN"/>
</dbReference>
<evidence type="ECO:0000256" key="7">
    <source>
        <dbReference type="ARBA" id="ARBA00023136"/>
    </source>
</evidence>
<feature type="transmembrane region" description="Helical" evidence="9">
    <location>
        <begin position="258"/>
        <end position="277"/>
    </location>
</feature>
<dbReference type="CDD" id="cd13973">
    <property type="entry name" value="PK_MviN-like"/>
    <property type="match status" value="1"/>
</dbReference>
<gene>
    <name evidence="10" type="ORF">CMUST_15395</name>
</gene>
<feature type="transmembrane region" description="Helical" evidence="9">
    <location>
        <begin position="149"/>
        <end position="168"/>
    </location>
</feature>
<dbReference type="Gene3D" id="3.30.200.20">
    <property type="entry name" value="Phosphorylase Kinase, domain 1"/>
    <property type="match status" value="1"/>
</dbReference>
<dbReference type="GO" id="GO:0015648">
    <property type="term" value="F:lipid-linked peptidoglycan transporter activity"/>
    <property type="evidence" value="ECO:0007669"/>
    <property type="project" value="TreeGrafter"/>
</dbReference>
<dbReference type="EMBL" id="CP011542">
    <property type="protein sequence ID" value="AKK07368.1"/>
    <property type="molecule type" value="Genomic_DNA"/>
</dbReference>
<keyword evidence="2" id="KW-1003">Cell membrane</keyword>
<evidence type="ECO:0000256" key="3">
    <source>
        <dbReference type="ARBA" id="ARBA00022692"/>
    </source>
</evidence>
<feature type="transmembrane region" description="Helical" evidence="9">
    <location>
        <begin position="336"/>
        <end position="356"/>
    </location>
</feature>
<dbReference type="KEGG" id="cmv:CMUST_15395"/>
<dbReference type="GO" id="GO:0005886">
    <property type="term" value="C:plasma membrane"/>
    <property type="evidence" value="ECO:0007669"/>
    <property type="project" value="UniProtKB-SubCell"/>
</dbReference>
<feature type="transmembrane region" description="Helical" evidence="9">
    <location>
        <begin position="591"/>
        <end position="613"/>
    </location>
</feature>
<organism evidence="10 11">
    <name type="scientific">Corynebacterium mustelae</name>
    <dbReference type="NCBI Taxonomy" id="571915"/>
    <lineage>
        <taxon>Bacteria</taxon>
        <taxon>Bacillati</taxon>
        <taxon>Actinomycetota</taxon>
        <taxon>Actinomycetes</taxon>
        <taxon>Mycobacteriales</taxon>
        <taxon>Corynebacteriaceae</taxon>
        <taxon>Corynebacterium</taxon>
    </lineage>
</organism>
<keyword evidence="6 9" id="KW-1133">Transmembrane helix</keyword>
<comment type="subcellular location">
    <subcellularLocation>
        <location evidence="1">Cell membrane</location>
        <topology evidence="1">Multi-pass membrane protein</topology>
    </subcellularLocation>
</comment>
<dbReference type="NCBIfam" id="TIGR01695">
    <property type="entry name" value="murJ_mviN"/>
    <property type="match status" value="1"/>
</dbReference>
<dbReference type="Proteomes" id="UP000035199">
    <property type="component" value="Chromosome"/>
</dbReference>
<evidence type="ECO:0000256" key="1">
    <source>
        <dbReference type="ARBA" id="ARBA00004651"/>
    </source>
</evidence>
<accession>A0A0G3H688</accession>
<dbReference type="PANTHER" id="PTHR47019">
    <property type="entry name" value="LIPID II FLIPPASE MURJ"/>
    <property type="match status" value="1"/>
</dbReference>
<keyword evidence="7 9" id="KW-0472">Membrane</keyword>
<dbReference type="Pfam" id="PF03023">
    <property type="entry name" value="MurJ"/>
    <property type="match status" value="1"/>
</dbReference>
<evidence type="ECO:0000256" key="9">
    <source>
        <dbReference type="SAM" id="Phobius"/>
    </source>
</evidence>
<feature type="transmembrane region" description="Helical" evidence="9">
    <location>
        <begin position="490"/>
        <end position="512"/>
    </location>
</feature>
<feature type="transmembrane region" description="Helical" evidence="9">
    <location>
        <begin position="122"/>
        <end position="143"/>
    </location>
</feature>
<evidence type="ECO:0000256" key="6">
    <source>
        <dbReference type="ARBA" id="ARBA00022989"/>
    </source>
</evidence>
<keyword evidence="5" id="KW-0573">Peptidoglycan synthesis</keyword>
<evidence type="ECO:0000313" key="11">
    <source>
        <dbReference type="Proteomes" id="UP000035199"/>
    </source>
</evidence>
<feature type="transmembrane region" description="Helical" evidence="9">
    <location>
        <begin position="226"/>
        <end position="246"/>
    </location>
</feature>
<evidence type="ECO:0000256" key="4">
    <source>
        <dbReference type="ARBA" id="ARBA00022960"/>
    </source>
</evidence>
<feature type="compositionally biased region" description="Low complexity" evidence="8">
    <location>
        <begin position="45"/>
        <end position="63"/>
    </location>
</feature>
<dbReference type="InterPro" id="IPR004268">
    <property type="entry name" value="MurJ"/>
</dbReference>
<reference evidence="10 11" key="1">
    <citation type="journal article" date="2015" name="Genome Announc.">
        <title>Complete Genome Sequence of the Type Strain Corynebacterium mustelae DSM 45274, Isolated from Various Tissues of a Male Ferret with Lethal Sepsis.</title>
        <authorList>
            <person name="Ruckert C."/>
            <person name="Eimer J."/>
            <person name="Winkler A."/>
            <person name="Tauch A."/>
        </authorList>
    </citation>
    <scope>NUCLEOTIDE SEQUENCE [LARGE SCALE GENOMIC DNA]</scope>
    <source>
        <strain evidence="10 11">DSM 45274</strain>
    </source>
</reference>
<feature type="transmembrane region" description="Helical" evidence="9">
    <location>
        <begin position="553"/>
        <end position="579"/>
    </location>
</feature>
<feature type="transmembrane region" description="Helical" evidence="9">
    <location>
        <begin position="935"/>
        <end position="958"/>
    </location>
</feature>
<evidence type="ECO:0000256" key="5">
    <source>
        <dbReference type="ARBA" id="ARBA00022984"/>
    </source>
</evidence>
<feature type="transmembrane region" description="Helical" evidence="9">
    <location>
        <begin position="518"/>
        <end position="541"/>
    </location>
</feature>
<dbReference type="GO" id="GO:0009252">
    <property type="term" value="P:peptidoglycan biosynthetic process"/>
    <property type="evidence" value="ECO:0007669"/>
    <property type="project" value="UniProtKB-KW"/>
</dbReference>
<feature type="transmembrane region" description="Helical" evidence="9">
    <location>
        <begin position="376"/>
        <end position="399"/>
    </location>
</feature>
<evidence type="ECO:0000256" key="2">
    <source>
        <dbReference type="ARBA" id="ARBA00022475"/>
    </source>
</evidence>
<evidence type="ECO:0000256" key="8">
    <source>
        <dbReference type="SAM" id="MobiDB-lite"/>
    </source>
</evidence>
<sequence>MSENGQQPGLRRRIIPPTPPAPVPTARKVQAQPKPANDRSKLNQAPPAIAALAAAESGTTTTTPHRDRGTHQAKNNGSVAVATEAPDSVDTTETSTETSDSKVLQSTGSMAIATLLSRITGFLRNVLITATLGNAIASAFNIANQLPNLVTEIVLGAVLTSLVVPVLVRAEKEDPDRGEAFIRRLFTLAMTLLGVITIASVIAAPLLTRIMLKSEGQVNVVQATSFAYWLLPQIFFYGLFALLMAVLNTKDIFKPGAWAPVINNIIVLAVMTTYWFVPGEIDPKNPAGIFDPHIMLLGIGTTLGVIVQALILIPYIKKAGVSLKPLWGIDARLKQFGGMAAAIVVYVAISQLGYTVTTRIASEADAGAPNTYYQAWLLLQVPYGIIGVTLLTAIMPRLSRNAADGDDRAVVRDLVVGSKLTFIALIPIVVFFTIFGTAIAKGLFLYGKFDLNDATILGWTLSFSAFTLIPYATVLLHLRVFYAREEAWTPTFIIAGITATKVALSMLAPVFASSPQRVVVLLAAANGFGFIAGAVIGGFLLRRKLGRLSTVEVGRTCAWALGASIFAGMSAYGLIAVLSDTLDPVWNMLGSIGYLVQLAIVGLFFLIITGIVLSRSGLDELAVLGRVVQRIPGVGKYINPPLASDEIPEAGGVQQLRAAATYIDDSFNATPVPPPMSAGIVRGPRLVPGAEVSDGMFRLLADHGSVPGARFWHAKEKATGREVALTFVDTSGLAPLAPASPADARAASERVALRTLNLGRLSSPAIASNIEVRSYRNGCLVIADWVPGSSLASVADEDVNPYAAAHAMRPLVAASTHGVLGVDNRARIRINTDGIAVLAFPAVLDSASTEQDLRSLRTALSSLVDAPTAPESIHSLLTCELADLPGAYDNLFKDVPQEHTSKLDQSLAVTEEEAPKPVETPGFGRKGYSTTATGIVIVGATLLVIVAALITAYLTSWVNRDNDESPLKPETLHSIPSTSQTHPGVILDSESAWGWPVPNETAALSHDGDPATVWNAEPESGLLITLPENQMLNTVVVSGASVGTEITILGAADTELTTAAARTGIDTLVEEYTLASTTITQSRTNIPLDTPESVNEVVVWINTRADGEPTTIAEIQLVGSP</sequence>
<feature type="region of interest" description="Disordered" evidence="8">
    <location>
        <begin position="1"/>
        <end position="103"/>
    </location>
</feature>